<dbReference type="Gene3D" id="3.40.50.300">
    <property type="entry name" value="P-loop containing nucleotide triphosphate hydrolases"/>
    <property type="match status" value="1"/>
</dbReference>
<keyword evidence="2" id="KW-1185">Reference proteome</keyword>
<dbReference type="InterPro" id="IPR027417">
    <property type="entry name" value="P-loop_NTPase"/>
</dbReference>
<protein>
    <recommendedName>
        <fullName evidence="3">AAA+ ATPase domain-containing protein</fullName>
    </recommendedName>
</protein>
<evidence type="ECO:0008006" key="3">
    <source>
        <dbReference type="Google" id="ProtNLM"/>
    </source>
</evidence>
<dbReference type="RefSeq" id="WP_086785361.1">
    <property type="nucleotide sequence ID" value="NZ_JAGIOO010000001.1"/>
</dbReference>
<evidence type="ECO:0000313" key="1">
    <source>
        <dbReference type="EMBL" id="MBP2472377.1"/>
    </source>
</evidence>
<dbReference type="SUPFAM" id="SSF52540">
    <property type="entry name" value="P-loop containing nucleoside triphosphate hydrolases"/>
    <property type="match status" value="1"/>
</dbReference>
<gene>
    <name evidence="1" type="ORF">JOF53_001249</name>
</gene>
<evidence type="ECO:0000313" key="2">
    <source>
        <dbReference type="Proteomes" id="UP001519363"/>
    </source>
</evidence>
<name>A0ABS5A7Y8_9PSEU</name>
<proteinExistence type="predicted"/>
<reference evidence="1 2" key="1">
    <citation type="submission" date="2021-03" db="EMBL/GenBank/DDBJ databases">
        <title>Sequencing the genomes of 1000 actinobacteria strains.</title>
        <authorList>
            <person name="Klenk H.-P."/>
        </authorList>
    </citation>
    <scope>NUCLEOTIDE SEQUENCE [LARGE SCALE GENOMIC DNA]</scope>
    <source>
        <strain evidence="1 2">DSM 44580</strain>
    </source>
</reference>
<dbReference type="Proteomes" id="UP001519363">
    <property type="component" value="Unassembled WGS sequence"/>
</dbReference>
<comment type="caution">
    <text evidence="1">The sequence shown here is derived from an EMBL/GenBank/DDBJ whole genome shotgun (WGS) entry which is preliminary data.</text>
</comment>
<sequence length="644" mass="71232">MDRTHENTLRLVRELMARPEERGGPVSSRYPVLVVSGSRGSGKTALLGRLAAAMDQKVPCARLDLESSRHATVAQLLSALAFQLGRHTGGYGQLRFPRLVVVTVVLDLDLRGHSRETAREEIAGLLRRQHNLDTVATFLEGTAAEVLSAVPLPTGVPPGAVGRVLAALVRASAGWRWSRGIVLGSYLDWFRHQDRELAEEPLDVLVDANLWHHTEDEDAGYRLEQLLCRAFLADLRAGFGAARRSRELSLNCAALLDNADSPLGRRFLDRLADTRVQTAPAPLTIVATTRGLLPEHLHPDETATLGAADRDYAQWQQRTGRLPRWLRTELPDLTEQEVRDLVTRLGSTVDNDRRLARTVYRFTDGHPAATRLLVDALRAHAGDRPGLADLLTRLEPPDLAQETRLPVADRLLRRLFQDHPAELDFPELTALADVVTCAAARAEDDGRWLAEQPGLRLRDRSPLPDLTAAQLWTGRTALARRLLLRRLAARPTGAKADWTTVFRTLRGHQPPDSVGARYYALAAEDLAAVAEAEAHRLPTVDTTTWLRELHETTSAPNRLSHHRPALDQAHALTSSFGTGDGIVENLARLVAALWLDADPLRRSVRGELEHEIGDRFLAVSRAAVTPKVLRDEASRYHRLAEQAS</sequence>
<organism evidence="1 2">
    <name type="scientific">Crossiella equi</name>
    <dbReference type="NCBI Taxonomy" id="130796"/>
    <lineage>
        <taxon>Bacteria</taxon>
        <taxon>Bacillati</taxon>
        <taxon>Actinomycetota</taxon>
        <taxon>Actinomycetes</taxon>
        <taxon>Pseudonocardiales</taxon>
        <taxon>Pseudonocardiaceae</taxon>
        <taxon>Crossiella</taxon>
    </lineage>
</organism>
<dbReference type="EMBL" id="JAGIOO010000001">
    <property type="protein sequence ID" value="MBP2472377.1"/>
    <property type="molecule type" value="Genomic_DNA"/>
</dbReference>
<accession>A0ABS5A7Y8</accession>